<dbReference type="InterPro" id="IPR020449">
    <property type="entry name" value="Tscrpt_reg_AraC-type_HTH"/>
</dbReference>
<protein>
    <submittedName>
        <fullName evidence="5">AraC family transcriptional regulator</fullName>
    </submittedName>
</protein>
<dbReference type="GO" id="GO:0003700">
    <property type="term" value="F:DNA-binding transcription factor activity"/>
    <property type="evidence" value="ECO:0007669"/>
    <property type="project" value="InterPro"/>
</dbReference>
<organism evidence="5 6">
    <name type="scientific">Candidatus Acetatifactor stercoripullorum</name>
    <dbReference type="NCBI Taxonomy" id="2838414"/>
    <lineage>
        <taxon>Bacteria</taxon>
        <taxon>Bacillati</taxon>
        <taxon>Bacillota</taxon>
        <taxon>Clostridia</taxon>
        <taxon>Lachnospirales</taxon>
        <taxon>Lachnospiraceae</taxon>
        <taxon>Acetatifactor</taxon>
    </lineage>
</organism>
<dbReference type="SUPFAM" id="SSF46689">
    <property type="entry name" value="Homeodomain-like"/>
    <property type="match status" value="2"/>
</dbReference>
<dbReference type="PANTHER" id="PTHR43280">
    <property type="entry name" value="ARAC-FAMILY TRANSCRIPTIONAL REGULATOR"/>
    <property type="match status" value="1"/>
</dbReference>
<evidence type="ECO:0000256" key="3">
    <source>
        <dbReference type="ARBA" id="ARBA00023163"/>
    </source>
</evidence>
<name>A0A9D1R311_9FIRM</name>
<dbReference type="SMART" id="SM00342">
    <property type="entry name" value="HTH_ARAC"/>
    <property type="match status" value="1"/>
</dbReference>
<feature type="domain" description="HTH araC/xylS-type" evidence="4">
    <location>
        <begin position="184"/>
        <end position="282"/>
    </location>
</feature>
<dbReference type="AlphaFoldDB" id="A0A9D1R311"/>
<comment type="caution">
    <text evidence="5">The sequence shown here is derived from an EMBL/GenBank/DDBJ whole genome shotgun (WGS) entry which is preliminary data.</text>
</comment>
<proteinExistence type="predicted"/>
<keyword evidence="1" id="KW-0805">Transcription regulation</keyword>
<keyword evidence="2" id="KW-0238">DNA-binding</keyword>
<dbReference type="PANTHER" id="PTHR43280:SF2">
    <property type="entry name" value="HTH-TYPE TRANSCRIPTIONAL REGULATOR EXSA"/>
    <property type="match status" value="1"/>
</dbReference>
<evidence type="ECO:0000259" key="4">
    <source>
        <dbReference type="PROSITE" id="PS01124"/>
    </source>
</evidence>
<reference evidence="5" key="2">
    <citation type="submission" date="2021-04" db="EMBL/GenBank/DDBJ databases">
        <authorList>
            <person name="Gilroy R."/>
        </authorList>
    </citation>
    <scope>NUCLEOTIDE SEQUENCE</scope>
    <source>
        <strain evidence="5">CHK195-6426</strain>
    </source>
</reference>
<evidence type="ECO:0000313" key="5">
    <source>
        <dbReference type="EMBL" id="HIW80057.1"/>
    </source>
</evidence>
<dbReference type="PRINTS" id="PR00032">
    <property type="entry name" value="HTHARAC"/>
</dbReference>
<dbReference type="InterPro" id="IPR018062">
    <property type="entry name" value="HTH_AraC-typ_CS"/>
</dbReference>
<dbReference type="InterPro" id="IPR009057">
    <property type="entry name" value="Homeodomain-like_sf"/>
</dbReference>
<keyword evidence="3" id="KW-0804">Transcription</keyword>
<evidence type="ECO:0000256" key="2">
    <source>
        <dbReference type="ARBA" id="ARBA00023125"/>
    </source>
</evidence>
<accession>A0A9D1R311</accession>
<evidence type="ECO:0000313" key="6">
    <source>
        <dbReference type="Proteomes" id="UP000824265"/>
    </source>
</evidence>
<dbReference type="Gene3D" id="1.10.10.60">
    <property type="entry name" value="Homeodomain-like"/>
    <property type="match status" value="2"/>
</dbReference>
<evidence type="ECO:0000256" key="1">
    <source>
        <dbReference type="ARBA" id="ARBA00023015"/>
    </source>
</evidence>
<gene>
    <name evidence="5" type="ORF">H9742_00785</name>
</gene>
<dbReference type="GO" id="GO:0043565">
    <property type="term" value="F:sequence-specific DNA binding"/>
    <property type="evidence" value="ECO:0007669"/>
    <property type="project" value="InterPro"/>
</dbReference>
<dbReference type="PROSITE" id="PS01124">
    <property type="entry name" value="HTH_ARAC_FAMILY_2"/>
    <property type="match status" value="1"/>
</dbReference>
<dbReference type="EMBL" id="DXGH01000003">
    <property type="protein sequence ID" value="HIW80057.1"/>
    <property type="molecule type" value="Genomic_DNA"/>
</dbReference>
<sequence length="287" mass="32440">MNSFPVYTLRTPSQDASPLQFYEIQNEEAALRHLLCRLGVLHCSAGASLTLSSNLFPAYGILHSTRGSVRYTPLSASESSLLLNQGQFLLIDGRVPHTLSIKDFGGFKLLLFDGCSAGCYCRTLLSDSLFFEPPSPVSLLPGYRALIRQQPVDSFQANLLLTELLTQMLFQKAPCAKKIPGYLTEIKELLDKSYYTDLTLQQLEMRSQVSRYRICREFKEHYGISPMQYLHKTRIAAARELLENSNLKIHEIASSIGYENVNHFIRHFKKAAGITPAAYRKGSLYYR</sequence>
<reference evidence="5" key="1">
    <citation type="journal article" date="2021" name="PeerJ">
        <title>Extensive microbial diversity within the chicken gut microbiome revealed by metagenomics and culture.</title>
        <authorList>
            <person name="Gilroy R."/>
            <person name="Ravi A."/>
            <person name="Getino M."/>
            <person name="Pursley I."/>
            <person name="Horton D.L."/>
            <person name="Alikhan N.F."/>
            <person name="Baker D."/>
            <person name="Gharbi K."/>
            <person name="Hall N."/>
            <person name="Watson M."/>
            <person name="Adriaenssens E.M."/>
            <person name="Foster-Nyarko E."/>
            <person name="Jarju S."/>
            <person name="Secka A."/>
            <person name="Antonio M."/>
            <person name="Oren A."/>
            <person name="Chaudhuri R.R."/>
            <person name="La Ragione R."/>
            <person name="Hildebrand F."/>
            <person name="Pallen M.J."/>
        </authorList>
    </citation>
    <scope>NUCLEOTIDE SEQUENCE</scope>
    <source>
        <strain evidence="5">CHK195-6426</strain>
    </source>
</reference>
<dbReference type="PROSITE" id="PS00041">
    <property type="entry name" value="HTH_ARAC_FAMILY_1"/>
    <property type="match status" value="1"/>
</dbReference>
<dbReference type="Proteomes" id="UP000824265">
    <property type="component" value="Unassembled WGS sequence"/>
</dbReference>
<dbReference type="Pfam" id="PF12833">
    <property type="entry name" value="HTH_18"/>
    <property type="match status" value="1"/>
</dbReference>
<dbReference type="InterPro" id="IPR018060">
    <property type="entry name" value="HTH_AraC"/>
</dbReference>